<dbReference type="AlphaFoldDB" id="A0AAE9Y617"/>
<evidence type="ECO:0000256" key="6">
    <source>
        <dbReference type="ARBA" id="ARBA00022741"/>
    </source>
</evidence>
<dbReference type="EC" id="3.1.3.5" evidence="3"/>
<dbReference type="SUPFAM" id="SSF64167">
    <property type="entry name" value="SurE-like"/>
    <property type="match status" value="1"/>
</dbReference>
<dbReference type="KEGG" id="ima:PO878_02225"/>
<feature type="domain" description="Survival protein SurE-like phosphatase/nucleotidase" evidence="8">
    <location>
        <begin position="3"/>
        <end position="185"/>
    </location>
</feature>
<accession>A0AAE9Y617</accession>
<dbReference type="Gene3D" id="3.40.1210.10">
    <property type="entry name" value="Survival protein SurE-like phosphatase/nucleotidase"/>
    <property type="match status" value="1"/>
</dbReference>
<dbReference type="PANTHER" id="PTHR30457:SF12">
    <property type="entry name" value="5'_3'-NUCLEOTIDASE SURE"/>
    <property type="match status" value="1"/>
</dbReference>
<dbReference type="InterPro" id="IPR030048">
    <property type="entry name" value="SurE"/>
</dbReference>
<sequence>MRVLVTNDDGIEAPGLHALAAALDRAGYQVLVAAPDRDHSGYSAALGDVGGDPHLRIAEARIPGVEHIPAWSVAGPPALCVLSARLGGFGEAPDIVVSGINPGNNTGRAVLHSGTVGAALTGANLGITGVAVSVAVTPEPRFDTAAAVAVAALGWAATAPTRTVLNVNVPAVDLAALGGTRWAALAPFGTVRSTLDPSGPGRLTMTLVETNVELPPDSDTALVGAGYVAVTCLSGIRQAEWQPVAADVDRRLAATQRRHRPATGETA</sequence>
<keyword evidence="4" id="KW-0963">Cytoplasm</keyword>
<dbReference type="GO" id="GO:0008254">
    <property type="term" value="F:3'-nucleotidase activity"/>
    <property type="evidence" value="ECO:0007669"/>
    <property type="project" value="TreeGrafter"/>
</dbReference>
<evidence type="ECO:0000259" key="8">
    <source>
        <dbReference type="Pfam" id="PF01975"/>
    </source>
</evidence>
<dbReference type="Pfam" id="PF01975">
    <property type="entry name" value="SurE"/>
    <property type="match status" value="1"/>
</dbReference>
<gene>
    <name evidence="9" type="ORF">PO878_02225</name>
</gene>
<dbReference type="InterPro" id="IPR036523">
    <property type="entry name" value="SurE-like_sf"/>
</dbReference>
<comment type="similarity">
    <text evidence="2">Belongs to the SurE nucleotidase family.</text>
</comment>
<name>A0AAE9Y617_9ACTN</name>
<evidence type="ECO:0000256" key="4">
    <source>
        <dbReference type="ARBA" id="ARBA00022490"/>
    </source>
</evidence>
<dbReference type="PANTHER" id="PTHR30457">
    <property type="entry name" value="5'-NUCLEOTIDASE SURE"/>
    <property type="match status" value="1"/>
</dbReference>
<proteinExistence type="inferred from homology"/>
<dbReference type="EMBL" id="CP116942">
    <property type="protein sequence ID" value="WCO67535.1"/>
    <property type="molecule type" value="Genomic_DNA"/>
</dbReference>
<reference evidence="9" key="1">
    <citation type="submission" date="2023-01" db="EMBL/GenBank/DDBJ databases">
        <title>The diversity of Class Acidimicrobiia in South China Sea sediment environments and the proposal of Iamia marina sp. nov., a novel species of the genus Iamia.</title>
        <authorList>
            <person name="He Y."/>
            <person name="Tian X."/>
        </authorList>
    </citation>
    <scope>NUCLEOTIDE SEQUENCE</scope>
    <source>
        <strain evidence="9">DSM 19957</strain>
    </source>
</reference>
<evidence type="ECO:0000256" key="3">
    <source>
        <dbReference type="ARBA" id="ARBA00012643"/>
    </source>
</evidence>
<dbReference type="GO" id="GO:0000166">
    <property type="term" value="F:nucleotide binding"/>
    <property type="evidence" value="ECO:0007669"/>
    <property type="project" value="UniProtKB-KW"/>
</dbReference>
<organism evidence="9 10">
    <name type="scientific">Iamia majanohamensis</name>
    <dbReference type="NCBI Taxonomy" id="467976"/>
    <lineage>
        <taxon>Bacteria</taxon>
        <taxon>Bacillati</taxon>
        <taxon>Actinomycetota</taxon>
        <taxon>Acidimicrobiia</taxon>
        <taxon>Acidimicrobiales</taxon>
        <taxon>Iamiaceae</taxon>
        <taxon>Iamia</taxon>
    </lineage>
</organism>
<evidence type="ECO:0000256" key="1">
    <source>
        <dbReference type="ARBA" id="ARBA00000815"/>
    </source>
</evidence>
<dbReference type="GO" id="GO:0008253">
    <property type="term" value="F:5'-nucleotidase activity"/>
    <property type="evidence" value="ECO:0007669"/>
    <property type="project" value="UniProtKB-EC"/>
</dbReference>
<comment type="catalytic activity">
    <reaction evidence="1">
        <text>a ribonucleoside 5'-phosphate + H2O = a ribonucleoside + phosphate</text>
        <dbReference type="Rhea" id="RHEA:12484"/>
        <dbReference type="ChEBI" id="CHEBI:15377"/>
        <dbReference type="ChEBI" id="CHEBI:18254"/>
        <dbReference type="ChEBI" id="CHEBI:43474"/>
        <dbReference type="ChEBI" id="CHEBI:58043"/>
        <dbReference type="EC" id="3.1.3.5"/>
    </reaction>
</comment>
<evidence type="ECO:0000256" key="2">
    <source>
        <dbReference type="ARBA" id="ARBA00011062"/>
    </source>
</evidence>
<evidence type="ECO:0000313" key="10">
    <source>
        <dbReference type="Proteomes" id="UP001216390"/>
    </source>
</evidence>
<dbReference type="GO" id="GO:0046872">
    <property type="term" value="F:metal ion binding"/>
    <property type="evidence" value="ECO:0007669"/>
    <property type="project" value="UniProtKB-KW"/>
</dbReference>
<protein>
    <recommendedName>
        <fullName evidence="3">5'-nucleotidase</fullName>
        <ecNumber evidence="3">3.1.3.5</ecNumber>
    </recommendedName>
</protein>
<keyword evidence="6" id="KW-0547">Nucleotide-binding</keyword>
<keyword evidence="10" id="KW-1185">Reference proteome</keyword>
<dbReference type="RefSeq" id="WP_272737056.1">
    <property type="nucleotide sequence ID" value="NZ_CP116942.1"/>
</dbReference>
<dbReference type="Proteomes" id="UP001216390">
    <property type="component" value="Chromosome"/>
</dbReference>
<keyword evidence="7" id="KW-0378">Hydrolase</keyword>
<keyword evidence="5" id="KW-0479">Metal-binding</keyword>
<dbReference type="InterPro" id="IPR002828">
    <property type="entry name" value="SurE-like_Pase/nucleotidase"/>
</dbReference>
<evidence type="ECO:0000256" key="5">
    <source>
        <dbReference type="ARBA" id="ARBA00022723"/>
    </source>
</evidence>
<evidence type="ECO:0000256" key="7">
    <source>
        <dbReference type="ARBA" id="ARBA00022801"/>
    </source>
</evidence>
<dbReference type="GO" id="GO:0004309">
    <property type="term" value="F:exopolyphosphatase activity"/>
    <property type="evidence" value="ECO:0007669"/>
    <property type="project" value="TreeGrafter"/>
</dbReference>
<evidence type="ECO:0000313" key="9">
    <source>
        <dbReference type="EMBL" id="WCO67535.1"/>
    </source>
</evidence>